<comment type="caution">
    <text evidence="2">The sequence shown here is derived from an EMBL/GenBank/DDBJ whole genome shotgun (WGS) entry which is preliminary data.</text>
</comment>
<keyword evidence="3" id="KW-1185">Reference proteome</keyword>
<gene>
    <name evidence="2" type="ORF">J437_LFUL004276</name>
</gene>
<dbReference type="Proteomes" id="UP000792457">
    <property type="component" value="Unassembled WGS sequence"/>
</dbReference>
<evidence type="ECO:0000313" key="2">
    <source>
        <dbReference type="EMBL" id="KAG8233054.1"/>
    </source>
</evidence>
<reference evidence="2" key="1">
    <citation type="submission" date="2013-04" db="EMBL/GenBank/DDBJ databases">
        <authorList>
            <person name="Qu J."/>
            <person name="Murali S.C."/>
            <person name="Bandaranaike D."/>
            <person name="Bellair M."/>
            <person name="Blankenburg K."/>
            <person name="Chao H."/>
            <person name="Dinh H."/>
            <person name="Doddapaneni H."/>
            <person name="Downs B."/>
            <person name="Dugan-Rocha S."/>
            <person name="Elkadiri S."/>
            <person name="Gnanaolivu R.D."/>
            <person name="Hernandez B."/>
            <person name="Javaid M."/>
            <person name="Jayaseelan J.C."/>
            <person name="Lee S."/>
            <person name="Li M."/>
            <person name="Ming W."/>
            <person name="Munidasa M."/>
            <person name="Muniz J."/>
            <person name="Nguyen L."/>
            <person name="Ongeri F."/>
            <person name="Osuji N."/>
            <person name="Pu L.-L."/>
            <person name="Puazo M."/>
            <person name="Qu C."/>
            <person name="Quiroz J."/>
            <person name="Raj R."/>
            <person name="Weissenberger G."/>
            <person name="Xin Y."/>
            <person name="Zou X."/>
            <person name="Han Y."/>
            <person name="Richards S."/>
            <person name="Worley K."/>
            <person name="Muzny D."/>
            <person name="Gibbs R."/>
        </authorList>
    </citation>
    <scope>NUCLEOTIDE SEQUENCE</scope>
    <source>
        <strain evidence="2">Sampled in the wild</strain>
    </source>
</reference>
<sequence>MLVVSPETFERGQMKGRLGALDAEMKAILSKRNLKGVEKWHMYKRVLDKYLSTLSDINASIGIPIVRAERSLDRGQRVESSSALKKSLEELKEKRRLG</sequence>
<name>A0A8K0KF40_LADFU</name>
<dbReference type="EMBL" id="KZ308684">
    <property type="protein sequence ID" value="KAG8233054.1"/>
    <property type="molecule type" value="Genomic_DNA"/>
</dbReference>
<protein>
    <submittedName>
        <fullName evidence="2">Uncharacterized protein</fullName>
    </submittedName>
</protein>
<dbReference type="AlphaFoldDB" id="A0A8K0KF40"/>
<evidence type="ECO:0000313" key="3">
    <source>
        <dbReference type="Proteomes" id="UP000792457"/>
    </source>
</evidence>
<reference evidence="2" key="2">
    <citation type="submission" date="2017-10" db="EMBL/GenBank/DDBJ databases">
        <title>Ladona fulva Genome sequencing and assembly.</title>
        <authorList>
            <person name="Murali S."/>
            <person name="Richards S."/>
            <person name="Bandaranaike D."/>
            <person name="Bellair M."/>
            <person name="Blankenburg K."/>
            <person name="Chao H."/>
            <person name="Dinh H."/>
            <person name="Doddapaneni H."/>
            <person name="Dugan-Rocha S."/>
            <person name="Elkadiri S."/>
            <person name="Gnanaolivu R."/>
            <person name="Hernandez B."/>
            <person name="Skinner E."/>
            <person name="Javaid M."/>
            <person name="Lee S."/>
            <person name="Li M."/>
            <person name="Ming W."/>
            <person name="Munidasa M."/>
            <person name="Muniz J."/>
            <person name="Nguyen L."/>
            <person name="Hughes D."/>
            <person name="Osuji N."/>
            <person name="Pu L.-L."/>
            <person name="Puazo M."/>
            <person name="Qu C."/>
            <person name="Quiroz J."/>
            <person name="Raj R."/>
            <person name="Weissenberger G."/>
            <person name="Xin Y."/>
            <person name="Zou X."/>
            <person name="Han Y."/>
            <person name="Worley K."/>
            <person name="Muzny D."/>
            <person name="Gibbs R."/>
        </authorList>
    </citation>
    <scope>NUCLEOTIDE SEQUENCE</scope>
    <source>
        <strain evidence="2">Sampled in the wild</strain>
    </source>
</reference>
<accession>A0A8K0KF40</accession>
<feature type="region of interest" description="Disordered" evidence="1">
    <location>
        <begin position="72"/>
        <end position="98"/>
    </location>
</feature>
<proteinExistence type="predicted"/>
<organism evidence="2 3">
    <name type="scientific">Ladona fulva</name>
    <name type="common">Scarce chaser dragonfly</name>
    <name type="synonym">Libellula fulva</name>
    <dbReference type="NCBI Taxonomy" id="123851"/>
    <lineage>
        <taxon>Eukaryota</taxon>
        <taxon>Metazoa</taxon>
        <taxon>Ecdysozoa</taxon>
        <taxon>Arthropoda</taxon>
        <taxon>Hexapoda</taxon>
        <taxon>Insecta</taxon>
        <taxon>Pterygota</taxon>
        <taxon>Palaeoptera</taxon>
        <taxon>Odonata</taxon>
        <taxon>Epiprocta</taxon>
        <taxon>Anisoptera</taxon>
        <taxon>Libelluloidea</taxon>
        <taxon>Libellulidae</taxon>
        <taxon>Ladona</taxon>
    </lineage>
</organism>
<evidence type="ECO:0000256" key="1">
    <source>
        <dbReference type="SAM" id="MobiDB-lite"/>
    </source>
</evidence>